<evidence type="ECO:0000256" key="1">
    <source>
        <dbReference type="ARBA" id="ARBA00023172"/>
    </source>
</evidence>
<dbReference type="EMBL" id="CP045835">
    <property type="protein sequence ID" value="QGG49813.1"/>
    <property type="molecule type" value="Genomic_DNA"/>
</dbReference>
<reference evidence="3 4" key="1">
    <citation type="submission" date="2019-11" db="EMBL/GenBank/DDBJ databases">
        <title>Whole Genome Sequencing and Comparative Genomic Analyses of Lysinibacillus pakistanensis LZH-9, a Halotolerant Strain with Excellent COD Removal Capability.</title>
        <authorList>
            <person name="Zhou H."/>
        </authorList>
    </citation>
    <scope>NUCLEOTIDE SEQUENCE [LARGE SCALE GENOMIC DNA]</scope>
    <source>
        <strain evidence="3 4">LZH-9</strain>
    </source>
</reference>
<gene>
    <name evidence="3" type="ORF">GDS87_02190</name>
</gene>
<dbReference type="InterPro" id="IPR013762">
    <property type="entry name" value="Integrase-like_cat_sf"/>
</dbReference>
<evidence type="ECO:0000313" key="4">
    <source>
        <dbReference type="Proteomes" id="UP000373269"/>
    </source>
</evidence>
<dbReference type="Proteomes" id="UP000373269">
    <property type="component" value="Chromosome"/>
</dbReference>
<protein>
    <submittedName>
        <fullName evidence="3">Tyrosine-type recombinase/integrase</fullName>
    </submittedName>
</protein>
<dbReference type="Gene3D" id="1.10.443.10">
    <property type="entry name" value="Intergrase catalytic core"/>
    <property type="match status" value="1"/>
</dbReference>
<feature type="domain" description="Tyr recombinase" evidence="2">
    <location>
        <begin position="1"/>
        <end position="67"/>
    </location>
</feature>
<keyword evidence="1" id="KW-0233">DNA recombination</keyword>
<evidence type="ECO:0000313" key="3">
    <source>
        <dbReference type="EMBL" id="QGG49813.1"/>
    </source>
</evidence>
<keyword evidence="4" id="KW-1185">Reference proteome</keyword>
<dbReference type="PROSITE" id="PS51898">
    <property type="entry name" value="TYR_RECOMBINASE"/>
    <property type="match status" value="1"/>
</dbReference>
<evidence type="ECO:0000259" key="2">
    <source>
        <dbReference type="PROSITE" id="PS51898"/>
    </source>
</evidence>
<proteinExistence type="predicted"/>
<name>A0ABX6D883_9BACI</name>
<dbReference type="InterPro" id="IPR002104">
    <property type="entry name" value="Integrase_catalytic"/>
</dbReference>
<dbReference type="InterPro" id="IPR011010">
    <property type="entry name" value="DNA_brk_join_enz"/>
</dbReference>
<organism evidence="3 4">
    <name type="scientific">Lysinibacillus pakistanensis</name>
    <dbReference type="NCBI Taxonomy" id="759811"/>
    <lineage>
        <taxon>Bacteria</taxon>
        <taxon>Bacillati</taxon>
        <taxon>Bacillota</taxon>
        <taxon>Bacilli</taxon>
        <taxon>Bacillales</taxon>
        <taxon>Bacillaceae</taxon>
        <taxon>Lysinibacillus</taxon>
    </lineage>
</organism>
<sequence length="84" mass="9308">MFPFNKILDRTGLPKTTIHGLRHTHCTILLNRGLNVKVIAERLGNTPKMIMDLYGHVLKELEAESVSLFSQTLQASGAKIGANH</sequence>
<accession>A0ABX6D883</accession>
<dbReference type="SUPFAM" id="SSF56349">
    <property type="entry name" value="DNA breaking-rejoining enzymes"/>
    <property type="match status" value="1"/>
</dbReference>
<dbReference type="Pfam" id="PF00589">
    <property type="entry name" value="Phage_integrase"/>
    <property type="match status" value="1"/>
</dbReference>